<evidence type="ECO:0000313" key="2">
    <source>
        <dbReference type="EMBL" id="KKM96834.1"/>
    </source>
</evidence>
<feature type="compositionally biased region" description="Polar residues" evidence="1">
    <location>
        <begin position="1"/>
        <end position="12"/>
    </location>
</feature>
<evidence type="ECO:0008006" key="3">
    <source>
        <dbReference type="Google" id="ProtNLM"/>
    </source>
</evidence>
<comment type="caution">
    <text evidence="2">The sequence shown here is derived from an EMBL/GenBank/DDBJ whole genome shotgun (WGS) entry which is preliminary data.</text>
</comment>
<protein>
    <recommendedName>
        <fullName evidence="3">LamG-like jellyroll fold domain-containing protein</fullName>
    </recommendedName>
</protein>
<dbReference type="EMBL" id="LAZR01005828">
    <property type="protein sequence ID" value="KKM96834.1"/>
    <property type="molecule type" value="Genomic_DNA"/>
</dbReference>
<dbReference type="AlphaFoldDB" id="A0A0F9LP87"/>
<evidence type="ECO:0000256" key="1">
    <source>
        <dbReference type="SAM" id="MobiDB-lite"/>
    </source>
</evidence>
<feature type="region of interest" description="Disordered" evidence="1">
    <location>
        <begin position="1"/>
        <end position="29"/>
    </location>
</feature>
<accession>A0A0F9LP87</accession>
<gene>
    <name evidence="2" type="ORF">LCGC14_1174150</name>
</gene>
<reference evidence="2" key="1">
    <citation type="journal article" date="2015" name="Nature">
        <title>Complex archaea that bridge the gap between prokaryotes and eukaryotes.</title>
        <authorList>
            <person name="Spang A."/>
            <person name="Saw J.H."/>
            <person name="Jorgensen S.L."/>
            <person name="Zaremba-Niedzwiedzka K."/>
            <person name="Martijn J."/>
            <person name="Lind A.E."/>
            <person name="van Eijk R."/>
            <person name="Schleper C."/>
            <person name="Guy L."/>
            <person name="Ettema T.J."/>
        </authorList>
    </citation>
    <scope>NUCLEOTIDE SEQUENCE</scope>
</reference>
<name>A0A0F9LP87_9ZZZZ</name>
<organism evidence="2">
    <name type="scientific">marine sediment metagenome</name>
    <dbReference type="NCBI Taxonomy" id="412755"/>
    <lineage>
        <taxon>unclassified sequences</taxon>
        <taxon>metagenomes</taxon>
        <taxon>ecological metagenomes</taxon>
    </lineage>
</organism>
<sequence>MGSLDNPGSTVTFDRHEVPNADQWDESSGSDFFFEPDAAQIAGTGGAEDLSDRGWIITGLAGQYVSGVSADLLVDGTPGVPSHYVTTAASDRLQSPDLFGNAAHGRQAAHHLGHAPTTLTAEFEATFSVESNNETATGLGFVDAGGSGIVATDALAMIVSNGTNFVCRSSADSDVGAAADTSIHLWRVVLSKGTTDAIEWFIDGTSQGTLDLRTGVFPCSWGGGVQSGGSNRLLIGNSSVFYR</sequence>
<proteinExistence type="predicted"/>